<dbReference type="Proteomes" id="UP000184144">
    <property type="component" value="Unassembled WGS sequence"/>
</dbReference>
<dbReference type="Gene3D" id="2.40.128.140">
    <property type="entry name" value="Outer membrane protein"/>
    <property type="match status" value="1"/>
</dbReference>
<feature type="chain" id="PRO_5013268327" description="Outer membrane protein" evidence="1">
    <location>
        <begin position="23"/>
        <end position="303"/>
    </location>
</feature>
<sequence>MNSLRTLMATVMLLAVTGGASADGNRSLGWGSLFTNDAIGDNKDRWRSASLVVSHLRGTEWSGQRPDSFGALIEYRFRAEMITPVNVAAPRASDRLYVGALSVGAHTHFQKGATEMSLGLDLVFVGPQTKIDQLQDELHGVFASSSVNVDGFQVANAVYPTVTFEAGREFALGGAGRVRPFVELQAGAETLARVGADVTFGGFGTGALLLRDSTTGLLYTGIQGDRPTGLSFIMGGDVAYVADSKYLDTPGIAAKDMRARFRAGVHQQFQRAALFYGATYLSEEYESQPEGQIVGALSVNIQF</sequence>
<feature type="signal peptide" evidence="1">
    <location>
        <begin position="1"/>
        <end position="22"/>
    </location>
</feature>
<organism evidence="2 3">
    <name type="scientific">Litoreibacter ascidiaceicola</name>
    <dbReference type="NCBI Taxonomy" id="1486859"/>
    <lineage>
        <taxon>Bacteria</taxon>
        <taxon>Pseudomonadati</taxon>
        <taxon>Pseudomonadota</taxon>
        <taxon>Alphaproteobacteria</taxon>
        <taxon>Rhodobacterales</taxon>
        <taxon>Roseobacteraceae</taxon>
        <taxon>Litoreibacter</taxon>
    </lineage>
</organism>
<dbReference type="InterPro" id="IPR037107">
    <property type="entry name" value="Put_OMP_sf"/>
</dbReference>
<dbReference type="AlphaFoldDB" id="A0A1M4Y4S4"/>
<dbReference type="EMBL" id="FQUV01000003">
    <property type="protein sequence ID" value="SHF00761.1"/>
    <property type="molecule type" value="Genomic_DNA"/>
</dbReference>
<dbReference type="InterPro" id="IPR018707">
    <property type="entry name" value="LpxR"/>
</dbReference>
<protein>
    <recommendedName>
        <fullName evidence="4">Outer membrane protein</fullName>
    </recommendedName>
</protein>
<keyword evidence="3" id="KW-1185">Reference proteome</keyword>
<keyword evidence="1" id="KW-0732">Signal</keyword>
<evidence type="ECO:0008006" key="4">
    <source>
        <dbReference type="Google" id="ProtNLM"/>
    </source>
</evidence>
<dbReference type="RefSeq" id="WP_073142644.1">
    <property type="nucleotide sequence ID" value="NZ_FQUV01000003.1"/>
</dbReference>
<evidence type="ECO:0000313" key="3">
    <source>
        <dbReference type="Proteomes" id="UP000184144"/>
    </source>
</evidence>
<proteinExistence type="predicted"/>
<evidence type="ECO:0000313" key="2">
    <source>
        <dbReference type="EMBL" id="SHF00761.1"/>
    </source>
</evidence>
<reference evidence="3" key="1">
    <citation type="submission" date="2016-11" db="EMBL/GenBank/DDBJ databases">
        <authorList>
            <person name="Varghese N."/>
            <person name="Submissions S."/>
        </authorList>
    </citation>
    <scope>NUCLEOTIDE SEQUENCE [LARGE SCALE GENOMIC DNA]</scope>
    <source>
        <strain evidence="3">DSM 100566</strain>
    </source>
</reference>
<dbReference type="STRING" id="1486859.SAMN05444273_103417"/>
<gene>
    <name evidence="2" type="ORF">SAMN05444273_103417</name>
</gene>
<accession>A0A1M4Y4S4</accession>
<name>A0A1M4Y4S4_9RHOB</name>
<evidence type="ECO:0000256" key="1">
    <source>
        <dbReference type="SAM" id="SignalP"/>
    </source>
</evidence>
<dbReference type="Pfam" id="PF09982">
    <property type="entry name" value="LpxR"/>
    <property type="match status" value="1"/>
</dbReference>